<dbReference type="InterPro" id="IPR039802">
    <property type="entry name" value="MTMR14"/>
</dbReference>
<dbReference type="PROSITE" id="PS00383">
    <property type="entry name" value="TYR_PHOSPHATASE_1"/>
    <property type="match status" value="1"/>
</dbReference>
<dbReference type="InterPro" id="IPR029021">
    <property type="entry name" value="Prot-tyrosine_phosphatase-like"/>
</dbReference>
<sequence length="642" mass="72536">MTDITTKDLHELLQYFSKNTYRAKDADSTGQAIMQRCILLADLDYTHTIISNNSGDLSAHYPSHLIILEYEKHRNQNVCDTPPPLQRTTETIYESIYDVNKLKELMKSARFARCRSRFPLPVILYKGRHVCRSATLSGGPEIYGRSGLEYFFAGNETPGTLQQQVDDDRTGESVMSDWQLFDKVRHQDIKLLKTLNVGTIIDFMVEKKKVKFGMNVTSSEKVDKERRYSDFTIISLPYPGCEFFKEFRENDYLAMGLVFDWSQTHVDAEIGVPEDSISSQLRINWEQYQVWDLVNLTQNYFKLILRYLNDSSSGMLIHCISGWDRTPLFISLLRISLWADGVIHTSLSAQQLLYLTIAYDWMLFGHDLHDRLAKGEEIFYFCFYFLKHIHEEEFSVNKRHSNLKHVVLRNDSDSQLDNVMFDTESVVPLSSVSSNLSLNSCCSNVSQNSRDSQDNNPPSVFHCTSLDSQEEAHSNGNVMPWSLYSSSNKDSASNHGSRSPLPSNRTSPVAVPVPGRVRQRNESSSSGGSWQMISGTGSLRGSTTANAPNLSDGLPCSSFASSTSGGQTSQESSTTVIEEDSCSYLHTKRQSRLECLRQIFYNVYNQTVGLKMKDNSETTGIGQLLGNFAEKVGILSVQRTSL</sequence>
<keyword evidence="4" id="KW-1185">Reference proteome</keyword>
<evidence type="ECO:0000256" key="1">
    <source>
        <dbReference type="ARBA" id="ARBA00007471"/>
    </source>
</evidence>
<evidence type="ECO:0000313" key="4">
    <source>
        <dbReference type="Proteomes" id="UP000695007"/>
    </source>
</evidence>
<dbReference type="Pfam" id="PF06602">
    <property type="entry name" value="Myotub-related"/>
    <property type="match status" value="1"/>
</dbReference>
<dbReference type="Proteomes" id="UP000695007">
    <property type="component" value="Unplaced"/>
</dbReference>
<evidence type="ECO:0000259" key="3">
    <source>
        <dbReference type="Pfam" id="PF06602"/>
    </source>
</evidence>
<feature type="region of interest" description="Disordered" evidence="2">
    <location>
        <begin position="472"/>
        <end position="551"/>
    </location>
</feature>
<name>A0AAJ6YGW3_9HYME</name>
<dbReference type="AlphaFoldDB" id="A0AAJ6YGW3"/>
<evidence type="ECO:0000313" key="5">
    <source>
        <dbReference type="RefSeq" id="XP_011497838.1"/>
    </source>
</evidence>
<dbReference type="InterPro" id="IPR010569">
    <property type="entry name" value="Myotubularin-like_Pase_dom"/>
</dbReference>
<dbReference type="Gene3D" id="3.90.190.10">
    <property type="entry name" value="Protein tyrosine phosphatase superfamily"/>
    <property type="match status" value="1"/>
</dbReference>
<feature type="compositionally biased region" description="Polar residues" evidence="2">
    <location>
        <begin position="483"/>
        <end position="507"/>
    </location>
</feature>
<dbReference type="InterPro" id="IPR039803">
    <property type="entry name" value="MTMR14_PH-GRAM"/>
</dbReference>
<dbReference type="KEGG" id="csol:105362172"/>
<dbReference type="CDD" id="cd13213">
    <property type="entry name" value="PH-GRAM_MTMR14"/>
    <property type="match status" value="1"/>
</dbReference>
<accession>A0AAJ6YGW3</accession>
<proteinExistence type="inferred from homology"/>
<protein>
    <submittedName>
        <fullName evidence="5">Myotubularin-related protein 14</fullName>
    </submittedName>
</protein>
<evidence type="ECO:0000256" key="2">
    <source>
        <dbReference type="SAM" id="MobiDB-lite"/>
    </source>
</evidence>
<dbReference type="SUPFAM" id="SSF52799">
    <property type="entry name" value="(Phosphotyrosine protein) phosphatases II"/>
    <property type="match status" value="1"/>
</dbReference>
<organism evidence="4 5">
    <name type="scientific">Ceratosolen solmsi marchali</name>
    <dbReference type="NCBI Taxonomy" id="326594"/>
    <lineage>
        <taxon>Eukaryota</taxon>
        <taxon>Metazoa</taxon>
        <taxon>Ecdysozoa</taxon>
        <taxon>Arthropoda</taxon>
        <taxon>Hexapoda</taxon>
        <taxon>Insecta</taxon>
        <taxon>Pterygota</taxon>
        <taxon>Neoptera</taxon>
        <taxon>Endopterygota</taxon>
        <taxon>Hymenoptera</taxon>
        <taxon>Apocrita</taxon>
        <taxon>Proctotrupomorpha</taxon>
        <taxon>Chalcidoidea</taxon>
        <taxon>Agaonidae</taxon>
        <taxon>Agaoninae</taxon>
        <taxon>Ceratosolen</taxon>
    </lineage>
</organism>
<dbReference type="RefSeq" id="XP_011497838.1">
    <property type="nucleotide sequence ID" value="XM_011499536.1"/>
</dbReference>
<dbReference type="GO" id="GO:0004438">
    <property type="term" value="F:phosphatidylinositol-3-phosphate phosphatase activity"/>
    <property type="evidence" value="ECO:0007669"/>
    <property type="project" value="InterPro"/>
</dbReference>
<dbReference type="PANTHER" id="PTHR13524:SF2">
    <property type="entry name" value="MYOTUBULARIN-RELATED PROTEIN 14"/>
    <property type="match status" value="1"/>
</dbReference>
<dbReference type="PANTHER" id="PTHR13524">
    <property type="entry name" value="MYOTUBULARIN-RELATED"/>
    <property type="match status" value="1"/>
</dbReference>
<dbReference type="CTD" id="36959"/>
<feature type="compositionally biased region" description="Polar residues" evidence="2">
    <location>
        <begin position="531"/>
        <end position="549"/>
    </location>
</feature>
<dbReference type="GeneID" id="105362172"/>
<feature type="domain" description="Myotubularin phosphatase" evidence="3">
    <location>
        <begin position="107"/>
        <end position="376"/>
    </location>
</feature>
<reference evidence="5" key="1">
    <citation type="submission" date="2025-08" db="UniProtKB">
        <authorList>
            <consortium name="RefSeq"/>
        </authorList>
    </citation>
    <scope>IDENTIFICATION</scope>
</reference>
<comment type="similarity">
    <text evidence="1">Belongs to the protein-tyrosine phosphatase family. Non-receptor class myotubularin subfamily.</text>
</comment>
<dbReference type="InterPro" id="IPR016130">
    <property type="entry name" value="Tyr_Pase_AS"/>
</dbReference>
<gene>
    <name evidence="5" type="primary">LOC105362172</name>
</gene>